<sequence length="194" mass="21556">MNVSLRWYGTMAAVLLSLLPACRPELTGRKLYLYVTQQDRATFNDVVAEADKETRKEGTELLFYPLDDFFSGSANDVRKSLDTGDSLAVVIYEEDWGPKLENRIKKLLTLLSKGQDSQDSPNAQSPQNPKKTIGLWIMGKGRTPVLPKSVRGLMGQGFDAVSSPSAERPAKRAAKEFFLPLIKQPAERGKARKP</sequence>
<evidence type="ECO:0008006" key="4">
    <source>
        <dbReference type="Google" id="ProtNLM"/>
    </source>
</evidence>
<dbReference type="Proteomes" id="UP001228690">
    <property type="component" value="Chromosome"/>
</dbReference>
<evidence type="ECO:0000256" key="1">
    <source>
        <dbReference type="SAM" id="MobiDB-lite"/>
    </source>
</evidence>
<reference evidence="2 3" key="1">
    <citation type="submission" date="2023-04" db="EMBL/GenBank/DDBJ databases">
        <title>Spirochaete genome identified in red abalone sample constitutes a novel genus.</title>
        <authorList>
            <person name="Sharma S.P."/>
            <person name="Purcell C.M."/>
            <person name="Hyde J.R."/>
            <person name="Severin A.J."/>
        </authorList>
    </citation>
    <scope>NUCLEOTIDE SEQUENCE [LARGE SCALE GENOMIC DNA]</scope>
    <source>
        <strain evidence="2 3">SP-2023</strain>
    </source>
</reference>
<organism evidence="2 3">
    <name type="scientific">Candidatus Haliotispira prima</name>
    <dbReference type="NCBI Taxonomy" id="3034016"/>
    <lineage>
        <taxon>Bacteria</taxon>
        <taxon>Pseudomonadati</taxon>
        <taxon>Spirochaetota</taxon>
        <taxon>Spirochaetia</taxon>
        <taxon>Spirochaetales</taxon>
        <taxon>Spirochaetaceae</taxon>
        <taxon>Candidatus Haliotispira</taxon>
    </lineage>
</organism>
<keyword evidence="3" id="KW-1185">Reference proteome</keyword>
<proteinExistence type="predicted"/>
<evidence type="ECO:0000313" key="2">
    <source>
        <dbReference type="EMBL" id="WGK68713.1"/>
    </source>
</evidence>
<dbReference type="RefSeq" id="WP_326926899.1">
    <property type="nucleotide sequence ID" value="NZ_CP123443.1"/>
</dbReference>
<evidence type="ECO:0000313" key="3">
    <source>
        <dbReference type="Proteomes" id="UP001228690"/>
    </source>
</evidence>
<protein>
    <recommendedName>
        <fullName evidence="4">DUF4174 domain-containing protein</fullName>
    </recommendedName>
</protein>
<dbReference type="EMBL" id="CP123443">
    <property type="protein sequence ID" value="WGK68713.1"/>
    <property type="molecule type" value="Genomic_DNA"/>
</dbReference>
<feature type="region of interest" description="Disordered" evidence="1">
    <location>
        <begin position="114"/>
        <end position="134"/>
    </location>
</feature>
<gene>
    <name evidence="2" type="ORF">P0082_09515</name>
</gene>
<accession>A0ABY8MHN9</accession>
<feature type="compositionally biased region" description="Polar residues" evidence="1">
    <location>
        <begin position="114"/>
        <end position="130"/>
    </location>
</feature>
<name>A0ABY8MHN9_9SPIO</name>